<feature type="transmembrane region" description="Helical" evidence="1">
    <location>
        <begin position="100"/>
        <end position="122"/>
    </location>
</feature>
<feature type="transmembrane region" description="Helical" evidence="1">
    <location>
        <begin position="34"/>
        <end position="53"/>
    </location>
</feature>
<evidence type="ECO:0000313" key="2">
    <source>
        <dbReference type="EMBL" id="KFA91810.1"/>
    </source>
</evidence>
<dbReference type="EMBL" id="JPMI01000129">
    <property type="protein sequence ID" value="KFA91810.1"/>
    <property type="molecule type" value="Genomic_DNA"/>
</dbReference>
<protein>
    <submittedName>
        <fullName evidence="2">Uncharacterized protein</fullName>
    </submittedName>
</protein>
<proteinExistence type="predicted"/>
<accession>A0A084STM5</accession>
<comment type="caution">
    <text evidence="2">The sequence shown here is derived from an EMBL/GenBank/DDBJ whole genome shotgun (WGS) entry which is preliminary data.</text>
</comment>
<evidence type="ECO:0000256" key="1">
    <source>
        <dbReference type="SAM" id="Phobius"/>
    </source>
</evidence>
<keyword evidence="1" id="KW-1133">Transmembrane helix</keyword>
<evidence type="ECO:0000313" key="3">
    <source>
        <dbReference type="Proteomes" id="UP000028547"/>
    </source>
</evidence>
<organism evidence="2 3">
    <name type="scientific">Archangium violaceum Cb vi76</name>
    <dbReference type="NCBI Taxonomy" id="1406225"/>
    <lineage>
        <taxon>Bacteria</taxon>
        <taxon>Pseudomonadati</taxon>
        <taxon>Myxococcota</taxon>
        <taxon>Myxococcia</taxon>
        <taxon>Myxococcales</taxon>
        <taxon>Cystobacterineae</taxon>
        <taxon>Archangiaceae</taxon>
        <taxon>Archangium</taxon>
    </lineage>
</organism>
<feature type="transmembrane region" description="Helical" evidence="1">
    <location>
        <begin position="58"/>
        <end position="74"/>
    </location>
</feature>
<sequence>MSPRHALPSLLALGAVTLPSLARAEVMDKVPLPWESHFILATGIVALACTLLAGRPRWVPVLLAGVLSCAWASLRFQDDLYDPFVGPAIRHELPSGTYLAYQWMVPLQALLPALITASYILARLLRRARSMSAA</sequence>
<keyword evidence="1" id="KW-0472">Membrane</keyword>
<keyword evidence="1" id="KW-0812">Transmembrane</keyword>
<dbReference type="RefSeq" id="WP_043397339.1">
    <property type="nucleotide sequence ID" value="NZ_JPMI01000129.1"/>
</dbReference>
<name>A0A084STM5_9BACT</name>
<gene>
    <name evidence="2" type="ORF">Q664_19655</name>
</gene>
<dbReference type="AlphaFoldDB" id="A0A084STM5"/>
<reference evidence="2 3" key="1">
    <citation type="submission" date="2014-07" db="EMBL/GenBank/DDBJ databases">
        <title>Draft Genome Sequence of Gephyronic Acid Producer, Cystobacter violaceus Strain Cb vi76.</title>
        <authorList>
            <person name="Stevens D.C."/>
            <person name="Young J."/>
            <person name="Carmichael R."/>
            <person name="Tan J."/>
            <person name="Taylor R.E."/>
        </authorList>
    </citation>
    <scope>NUCLEOTIDE SEQUENCE [LARGE SCALE GENOMIC DNA]</scope>
    <source>
        <strain evidence="2 3">Cb vi76</strain>
    </source>
</reference>
<dbReference type="Proteomes" id="UP000028547">
    <property type="component" value="Unassembled WGS sequence"/>
</dbReference>